<name>A0A2C6KSN9_9APIC</name>
<feature type="region of interest" description="Disordered" evidence="1">
    <location>
        <begin position="150"/>
        <end position="174"/>
    </location>
</feature>
<feature type="region of interest" description="Disordered" evidence="1">
    <location>
        <begin position="1"/>
        <end position="43"/>
    </location>
</feature>
<feature type="compositionally biased region" description="Polar residues" evidence="1">
    <location>
        <begin position="340"/>
        <end position="349"/>
    </location>
</feature>
<feature type="non-terminal residue" evidence="2">
    <location>
        <position position="361"/>
    </location>
</feature>
<feature type="compositionally biased region" description="Acidic residues" evidence="1">
    <location>
        <begin position="328"/>
        <end position="338"/>
    </location>
</feature>
<dbReference type="AlphaFoldDB" id="A0A2C6KSN9"/>
<evidence type="ECO:0000256" key="1">
    <source>
        <dbReference type="SAM" id="MobiDB-lite"/>
    </source>
</evidence>
<sequence>MAPQRHMTSSLNEGLSPQPTKTSNTPSASLRSLTSHQKGGGSEVASVLIPKMMKNRAQDYGVDDDGDVNYEIPNSRSTMVMLKRNLVLEESSPTPVVGGAPLSIPTRTFSQRQQPVKPHQLCRSLSDDESSWGRSLRAMVFGSRSFKNLSRPYPSNGDDDNDLEKALHGSSMKTKDTAIGGAAALGTDRQGMMSSHNNVLVRGGQGATPMMMIKNGDIGMNGNSSSSRSGSIGGRGSKSLLVKCGASMKTKSNNNIGMAGGDAPPAAAVTSSDFIGENISTSGKNGGGRGDSKKVAWSSSSSTKGSASSSSTSARVVYELKIDHGREDDGDEDDEDETVNSRNSCQGKDQVTPPDNRDRHE</sequence>
<accession>A0A2C6KSN9</accession>
<dbReference type="GeneID" id="94430210"/>
<feature type="region of interest" description="Disordered" evidence="1">
    <location>
        <begin position="279"/>
        <end position="361"/>
    </location>
</feature>
<keyword evidence="3" id="KW-1185">Reference proteome</keyword>
<dbReference type="VEuPathDB" id="ToxoDB:CSUI_006848"/>
<organism evidence="2 3">
    <name type="scientific">Cystoisospora suis</name>
    <dbReference type="NCBI Taxonomy" id="483139"/>
    <lineage>
        <taxon>Eukaryota</taxon>
        <taxon>Sar</taxon>
        <taxon>Alveolata</taxon>
        <taxon>Apicomplexa</taxon>
        <taxon>Conoidasida</taxon>
        <taxon>Coccidia</taxon>
        <taxon>Eucoccidiorida</taxon>
        <taxon>Eimeriorina</taxon>
        <taxon>Sarcocystidae</taxon>
        <taxon>Cystoisospora</taxon>
    </lineage>
</organism>
<gene>
    <name evidence="2" type="ORF">CSUI_006848</name>
</gene>
<reference evidence="2 3" key="1">
    <citation type="journal article" date="2017" name="Int. J. Parasitol.">
        <title>The genome of the protozoan parasite Cystoisospora suis and a reverse vaccinology approach to identify vaccine candidates.</title>
        <authorList>
            <person name="Palmieri N."/>
            <person name="Shrestha A."/>
            <person name="Ruttkowski B."/>
            <person name="Beck T."/>
            <person name="Vogl C."/>
            <person name="Tomley F."/>
            <person name="Blake D.P."/>
            <person name="Joachim A."/>
        </authorList>
    </citation>
    <scope>NUCLEOTIDE SEQUENCE [LARGE SCALE GENOMIC DNA]</scope>
    <source>
        <strain evidence="2 3">Wien I</strain>
    </source>
</reference>
<feature type="compositionally biased region" description="Low complexity" evidence="1">
    <location>
        <begin position="295"/>
        <end position="314"/>
    </location>
</feature>
<dbReference type="Proteomes" id="UP000221165">
    <property type="component" value="Unassembled WGS sequence"/>
</dbReference>
<dbReference type="EMBL" id="MIGC01003514">
    <property type="protein sequence ID" value="PHJ19324.1"/>
    <property type="molecule type" value="Genomic_DNA"/>
</dbReference>
<dbReference type="RefSeq" id="XP_067921026.1">
    <property type="nucleotide sequence ID" value="XM_068066999.1"/>
</dbReference>
<feature type="compositionally biased region" description="Basic and acidic residues" evidence="1">
    <location>
        <begin position="318"/>
        <end position="327"/>
    </location>
</feature>
<evidence type="ECO:0000313" key="2">
    <source>
        <dbReference type="EMBL" id="PHJ19324.1"/>
    </source>
</evidence>
<feature type="compositionally biased region" description="Polar residues" evidence="1">
    <location>
        <begin position="1"/>
        <end position="37"/>
    </location>
</feature>
<proteinExistence type="predicted"/>
<protein>
    <submittedName>
        <fullName evidence="2">Uncharacterized protein</fullName>
    </submittedName>
</protein>
<comment type="caution">
    <text evidence="2">The sequence shown here is derived from an EMBL/GenBank/DDBJ whole genome shotgun (WGS) entry which is preliminary data.</text>
</comment>
<evidence type="ECO:0000313" key="3">
    <source>
        <dbReference type="Proteomes" id="UP000221165"/>
    </source>
</evidence>